<dbReference type="SUPFAM" id="SSF50022">
    <property type="entry name" value="ISP domain"/>
    <property type="match status" value="1"/>
</dbReference>
<proteinExistence type="inferred from homology"/>
<keyword evidence="12" id="KW-1278">Translocase</keyword>
<keyword evidence="10" id="KW-0001">2Fe-2S</keyword>
<dbReference type="Gene3D" id="2.102.10.10">
    <property type="entry name" value="Rieske [2Fe-2S] iron-sulphur domain"/>
    <property type="match status" value="1"/>
</dbReference>
<evidence type="ECO:0000256" key="6">
    <source>
        <dbReference type="ARBA" id="ARBA00019816"/>
    </source>
</evidence>
<evidence type="ECO:0000256" key="9">
    <source>
        <dbReference type="ARBA" id="ARBA00022692"/>
    </source>
</evidence>
<evidence type="ECO:0000256" key="15">
    <source>
        <dbReference type="ARBA" id="ARBA00023004"/>
    </source>
</evidence>
<evidence type="ECO:0000256" key="14">
    <source>
        <dbReference type="ARBA" id="ARBA00022989"/>
    </source>
</evidence>
<dbReference type="GO" id="GO:0046872">
    <property type="term" value="F:metal ion binding"/>
    <property type="evidence" value="ECO:0007669"/>
    <property type="project" value="UniProtKB-KW"/>
</dbReference>
<dbReference type="Pfam" id="PF00355">
    <property type="entry name" value="Rieske"/>
    <property type="match status" value="1"/>
</dbReference>
<keyword evidence="8" id="KW-1003">Cell membrane</keyword>
<dbReference type="STRING" id="1122619.GCA_000373745_02468"/>
<dbReference type="InterPro" id="IPR036922">
    <property type="entry name" value="Rieske_2Fe-2S_sf"/>
</dbReference>
<dbReference type="PROSITE" id="PS51296">
    <property type="entry name" value="RIESKE"/>
    <property type="match status" value="1"/>
</dbReference>
<evidence type="ECO:0000256" key="8">
    <source>
        <dbReference type="ARBA" id="ARBA00022475"/>
    </source>
</evidence>
<keyword evidence="14 20" id="KW-1133">Transmembrane helix</keyword>
<dbReference type="InterPro" id="IPR017941">
    <property type="entry name" value="Rieske_2Fe-2S"/>
</dbReference>
<evidence type="ECO:0000256" key="3">
    <source>
        <dbReference type="ARBA" id="ARBA00010651"/>
    </source>
</evidence>
<keyword evidence="17 20" id="KW-0472">Membrane</keyword>
<dbReference type="GO" id="GO:0016491">
    <property type="term" value="F:oxidoreductase activity"/>
    <property type="evidence" value="ECO:0007669"/>
    <property type="project" value="UniProtKB-KW"/>
</dbReference>
<organism evidence="24 25">
    <name type="scientific">Oligella ureolytica</name>
    <dbReference type="NCBI Taxonomy" id="90244"/>
    <lineage>
        <taxon>Bacteria</taxon>
        <taxon>Pseudomonadati</taxon>
        <taxon>Pseudomonadota</taxon>
        <taxon>Betaproteobacteria</taxon>
        <taxon>Burkholderiales</taxon>
        <taxon>Alcaligenaceae</taxon>
        <taxon>Oligella</taxon>
    </lineage>
</organism>
<comment type="subunit">
    <text evidence="4 21">The main subunits of complex b-c1 are: cytochrome b, cytochrome c1 and the Rieske protein.</text>
</comment>
<dbReference type="PROSITE" id="PS51318">
    <property type="entry name" value="TAT"/>
    <property type="match status" value="1"/>
</dbReference>
<dbReference type="InterPro" id="IPR006317">
    <property type="entry name" value="Ubiquinol_cyt_c_Rdtase_Fe-S-su"/>
</dbReference>
<evidence type="ECO:0000256" key="12">
    <source>
        <dbReference type="ARBA" id="ARBA00022967"/>
    </source>
</evidence>
<evidence type="ECO:0000256" key="5">
    <source>
        <dbReference type="ARBA" id="ARBA00012951"/>
    </source>
</evidence>
<dbReference type="InterPro" id="IPR005805">
    <property type="entry name" value="Rieske_Fe-S_prot_C"/>
</dbReference>
<evidence type="ECO:0000256" key="21">
    <source>
        <dbReference type="RuleBase" id="RU004497"/>
    </source>
</evidence>
<reference evidence="24 25" key="1">
    <citation type="submission" date="2018-06" db="EMBL/GenBank/DDBJ databases">
        <authorList>
            <consortium name="Pathogen Informatics"/>
            <person name="Doyle S."/>
        </authorList>
    </citation>
    <scope>NUCLEOTIDE SEQUENCE [LARGE SCALE GENOMIC DNA]</scope>
    <source>
        <strain evidence="24 25">NCTC11997</strain>
    </source>
</reference>
<gene>
    <name evidence="24" type="primary">petA</name>
    <name evidence="23" type="ORF">I6G29_05945</name>
    <name evidence="24" type="ORF">NCTC11997_01245</name>
</gene>
<dbReference type="RefSeq" id="WP_018575649.1">
    <property type="nucleotide sequence ID" value="NZ_CP065725.1"/>
</dbReference>
<dbReference type="NCBIfam" id="TIGR01416">
    <property type="entry name" value="Rieske_proteo"/>
    <property type="match status" value="1"/>
</dbReference>
<evidence type="ECO:0000256" key="20">
    <source>
        <dbReference type="RuleBase" id="RU004494"/>
    </source>
</evidence>
<evidence type="ECO:0000259" key="22">
    <source>
        <dbReference type="PROSITE" id="PS51296"/>
    </source>
</evidence>
<dbReference type="Pfam" id="PF10399">
    <property type="entry name" value="UCR_Fe-S_N"/>
    <property type="match status" value="1"/>
</dbReference>
<dbReference type="InterPro" id="IPR014349">
    <property type="entry name" value="Rieske_Fe-S_prot"/>
</dbReference>
<keyword evidence="11" id="KW-0479">Metal-binding</keyword>
<comment type="miscellaneous">
    <text evidence="20">The Rieske protein is a high potential 2Fe-2S protein.</text>
</comment>
<accession>A0A378XEI0</accession>
<evidence type="ECO:0000256" key="7">
    <source>
        <dbReference type="ARBA" id="ARBA00022448"/>
    </source>
</evidence>
<dbReference type="Proteomes" id="UP000254603">
    <property type="component" value="Unassembled WGS sequence"/>
</dbReference>
<comment type="cofactor">
    <cofactor evidence="20">
        <name>[2Fe-2S] cluster</name>
        <dbReference type="ChEBI" id="CHEBI:190135"/>
    </cofactor>
    <text evidence="20">Binds 1 [2Fe-2S] cluster per subunit.</text>
</comment>
<evidence type="ECO:0000256" key="2">
    <source>
        <dbReference type="ARBA" id="ARBA00004162"/>
    </source>
</evidence>
<keyword evidence="26" id="KW-1185">Reference proteome</keyword>
<evidence type="ECO:0000256" key="4">
    <source>
        <dbReference type="ARBA" id="ARBA00011649"/>
    </source>
</evidence>
<dbReference type="OrthoDB" id="9767869at2"/>
<comment type="subcellular location">
    <subcellularLocation>
        <location evidence="2">Cell membrane</location>
        <topology evidence="2">Single-pass membrane protein</topology>
    </subcellularLocation>
</comment>
<evidence type="ECO:0000256" key="10">
    <source>
        <dbReference type="ARBA" id="ARBA00022714"/>
    </source>
</evidence>
<evidence type="ECO:0000313" key="25">
    <source>
        <dbReference type="Proteomes" id="UP000254603"/>
    </source>
</evidence>
<dbReference type="InterPro" id="IPR006311">
    <property type="entry name" value="TAT_signal"/>
</dbReference>
<dbReference type="Proteomes" id="UP000594903">
    <property type="component" value="Chromosome"/>
</dbReference>
<feature type="domain" description="Rieske" evidence="22">
    <location>
        <begin position="129"/>
        <end position="208"/>
    </location>
</feature>
<evidence type="ECO:0000313" key="24">
    <source>
        <dbReference type="EMBL" id="SUA53616.1"/>
    </source>
</evidence>
<dbReference type="GO" id="GO:0051537">
    <property type="term" value="F:2 iron, 2 sulfur cluster binding"/>
    <property type="evidence" value="ECO:0007669"/>
    <property type="project" value="UniProtKB-KW"/>
</dbReference>
<dbReference type="CDD" id="cd03470">
    <property type="entry name" value="Rieske_cytochrome_bc1"/>
    <property type="match status" value="1"/>
</dbReference>
<evidence type="ECO:0000256" key="18">
    <source>
        <dbReference type="ARBA" id="ARBA00023157"/>
    </source>
</evidence>
<dbReference type="PRINTS" id="PR00162">
    <property type="entry name" value="RIESKE"/>
</dbReference>
<dbReference type="EC" id="7.1.1.8" evidence="5 20"/>
<dbReference type="EMBL" id="UGSB01000001">
    <property type="protein sequence ID" value="SUA53616.1"/>
    <property type="molecule type" value="Genomic_DNA"/>
</dbReference>
<reference evidence="23 26" key="2">
    <citation type="submission" date="2020-12" db="EMBL/GenBank/DDBJ databases">
        <title>FDA dAtabase for Regulatory Grade micrObial Sequences (FDA-ARGOS): Supporting development and validation of Infectious Disease Dx tests.</title>
        <authorList>
            <person name="Sproer C."/>
            <person name="Gronow S."/>
            <person name="Severitt S."/>
            <person name="Schroder I."/>
            <person name="Tallon L."/>
            <person name="Sadzewicz L."/>
            <person name="Zhao X."/>
            <person name="Boylan J."/>
            <person name="Ott S."/>
            <person name="Bowen H."/>
            <person name="Vavikolanu K."/>
            <person name="Mehta A."/>
            <person name="Aluvathingal J."/>
            <person name="Nadendla S."/>
            <person name="Lowell S."/>
            <person name="Myers T."/>
            <person name="Yan Y."/>
            <person name="Sichtig H."/>
        </authorList>
    </citation>
    <scope>NUCLEOTIDE SEQUENCE [LARGE SCALE GENOMIC DNA]</scope>
    <source>
        <strain evidence="23 26">FDAARGOS_872</strain>
    </source>
</reference>
<dbReference type="InterPro" id="IPR019470">
    <property type="entry name" value="Ubiq_cytC_Rdtase_Fe-S_su_TAT"/>
</dbReference>
<evidence type="ECO:0000256" key="17">
    <source>
        <dbReference type="ARBA" id="ARBA00023136"/>
    </source>
</evidence>
<evidence type="ECO:0000256" key="19">
    <source>
        <dbReference type="ARBA" id="ARBA00029351"/>
    </source>
</evidence>
<sequence length="215" mass="23198">MSQESTFSKEVVEFEQASPDVLPDDPSRRFWLGTACAVGGVAGVATVIPFVASMSPSERAKAAGAPVQVDISAVAPGQMITAEWQGKPVWILRRTPEMLATLSKLTDDLVDPMSQRPGFTPEWAQNEHRSINPEWMVMVGICTHLGCSPSSRFAAGTSQGMGSDWLGGYLCPCHGSVFDFAGRVFKNMPAPDNLPVPPYYFIDDTNIMIGMDSPA</sequence>
<evidence type="ECO:0000256" key="1">
    <source>
        <dbReference type="ARBA" id="ARBA00002444"/>
    </source>
</evidence>
<dbReference type="GO" id="GO:0008121">
    <property type="term" value="F:quinol-cytochrome-c reductase activity"/>
    <property type="evidence" value="ECO:0007669"/>
    <property type="project" value="UniProtKB-EC"/>
</dbReference>
<feature type="transmembrane region" description="Helical" evidence="20">
    <location>
        <begin position="30"/>
        <end position="52"/>
    </location>
</feature>
<dbReference type="GO" id="GO:0005886">
    <property type="term" value="C:plasma membrane"/>
    <property type="evidence" value="ECO:0007669"/>
    <property type="project" value="UniProtKB-SubCell"/>
</dbReference>
<evidence type="ECO:0000256" key="13">
    <source>
        <dbReference type="ARBA" id="ARBA00022982"/>
    </source>
</evidence>
<keyword evidence="13 20" id="KW-0249">Electron transport</keyword>
<keyword evidence="9 20" id="KW-0812">Transmembrane</keyword>
<dbReference type="AlphaFoldDB" id="A0A378XEI0"/>
<keyword evidence="16" id="KW-0411">Iron-sulfur</keyword>
<dbReference type="PANTHER" id="PTHR10134">
    <property type="entry name" value="CYTOCHROME B-C1 COMPLEX SUBUNIT RIESKE, MITOCHONDRIAL"/>
    <property type="match status" value="1"/>
</dbReference>
<protein>
    <recommendedName>
        <fullName evidence="6 20">Ubiquinol-cytochrome c reductase iron-sulfur subunit</fullName>
        <ecNumber evidence="5 20">7.1.1.8</ecNumber>
    </recommendedName>
</protein>
<evidence type="ECO:0000313" key="26">
    <source>
        <dbReference type="Proteomes" id="UP000594903"/>
    </source>
</evidence>
<keyword evidence="24" id="KW-0560">Oxidoreductase</keyword>
<comment type="catalytic activity">
    <reaction evidence="19 20">
        <text>a quinol + 2 Fe(III)-[cytochrome c](out) = a quinone + 2 Fe(II)-[cytochrome c](out) + 2 H(+)(out)</text>
        <dbReference type="Rhea" id="RHEA:11484"/>
        <dbReference type="Rhea" id="RHEA-COMP:10350"/>
        <dbReference type="Rhea" id="RHEA-COMP:14399"/>
        <dbReference type="ChEBI" id="CHEBI:15378"/>
        <dbReference type="ChEBI" id="CHEBI:24646"/>
        <dbReference type="ChEBI" id="CHEBI:29033"/>
        <dbReference type="ChEBI" id="CHEBI:29034"/>
        <dbReference type="ChEBI" id="CHEBI:132124"/>
        <dbReference type="EC" id="7.1.1.8"/>
    </reaction>
</comment>
<comment type="similarity">
    <text evidence="3">Belongs to the Rieske iron-sulfur protein family.</text>
</comment>
<evidence type="ECO:0000313" key="23">
    <source>
        <dbReference type="EMBL" id="QPT41072.1"/>
    </source>
</evidence>
<dbReference type="Gene3D" id="1.20.5.510">
    <property type="entry name" value="Single helix bin"/>
    <property type="match status" value="1"/>
</dbReference>
<keyword evidence="18" id="KW-1015">Disulfide bond</keyword>
<evidence type="ECO:0000256" key="16">
    <source>
        <dbReference type="ARBA" id="ARBA00023014"/>
    </source>
</evidence>
<keyword evidence="7 20" id="KW-0813">Transport</keyword>
<comment type="function">
    <text evidence="1">Component of the ubiquinol-cytochrome c reductase complex (complex III or cytochrome b-c1 complex), which is a respiratory chain that generates an electrochemical potential coupled to ATP synthesis.</text>
</comment>
<dbReference type="EMBL" id="CP065725">
    <property type="protein sequence ID" value="QPT41072.1"/>
    <property type="molecule type" value="Genomic_DNA"/>
</dbReference>
<keyword evidence="15" id="KW-0408">Iron</keyword>
<name>A0A378XEI0_9BURK</name>
<evidence type="ECO:0000256" key="11">
    <source>
        <dbReference type="ARBA" id="ARBA00022723"/>
    </source>
</evidence>